<feature type="region of interest" description="Disordered" evidence="1">
    <location>
        <begin position="471"/>
        <end position="541"/>
    </location>
</feature>
<comment type="caution">
    <text evidence="3">The sequence shown here is derived from an EMBL/GenBank/DDBJ whole genome shotgun (WGS) entry which is preliminary data.</text>
</comment>
<dbReference type="EMBL" id="JBBWRZ010000003">
    <property type="protein sequence ID" value="KAK8240090.1"/>
    <property type="molecule type" value="Genomic_DNA"/>
</dbReference>
<evidence type="ECO:0000256" key="2">
    <source>
        <dbReference type="SAM" id="Phobius"/>
    </source>
</evidence>
<evidence type="ECO:0008006" key="5">
    <source>
        <dbReference type="Google" id="ProtNLM"/>
    </source>
</evidence>
<feature type="region of interest" description="Disordered" evidence="1">
    <location>
        <begin position="611"/>
        <end position="631"/>
    </location>
</feature>
<dbReference type="SUPFAM" id="SSF50965">
    <property type="entry name" value="Galactose oxidase, central domain"/>
    <property type="match status" value="1"/>
</dbReference>
<evidence type="ECO:0000313" key="4">
    <source>
        <dbReference type="Proteomes" id="UP001492380"/>
    </source>
</evidence>
<accession>A0ABR1YV82</accession>
<evidence type="ECO:0000313" key="3">
    <source>
        <dbReference type="EMBL" id="KAK8240090.1"/>
    </source>
</evidence>
<dbReference type="Gene3D" id="2.120.10.80">
    <property type="entry name" value="Kelch-type beta propeller"/>
    <property type="match status" value="1"/>
</dbReference>
<name>A0ABR1YV82_9PEZI</name>
<feature type="compositionally biased region" description="Polar residues" evidence="1">
    <location>
        <begin position="479"/>
        <end position="490"/>
    </location>
</feature>
<feature type="compositionally biased region" description="Basic and acidic residues" evidence="1">
    <location>
        <begin position="526"/>
        <end position="536"/>
    </location>
</feature>
<dbReference type="Proteomes" id="UP001492380">
    <property type="component" value="Unassembled WGS sequence"/>
</dbReference>
<dbReference type="InterPro" id="IPR015915">
    <property type="entry name" value="Kelch-typ_b-propeller"/>
</dbReference>
<gene>
    <name evidence="3" type="ORF">HDK90DRAFT_172562</name>
</gene>
<protein>
    <recommendedName>
        <fullName evidence="5">Pre-mRNA splicing factor CLF1</fullName>
    </recommendedName>
</protein>
<sequence length="774" mass="81332">MGVPSPPVAFSDHCSVVHDDTLYVYQPNAFQSLSLKEGSKWKSLTNGVSATGAQCVLVTPNGDDSQAALWIVGGTADASLNYPGLQKYTFSTSTWETITPADVITSDRQYHGATFLSSTSQILVYAGSQDGSTGKASGTFTINIDSPYSVQSYTSAGAPGVVNPLMMPWNESTALMIGGDVENTAVWTFGTSSGWSNLGVYLPSAITDQQTTKVTLVEGDDGSKVLEEYNFATAPNEVTRLALLDAGGVVAASGQAVGAAKRDLTIADWPSYNTTFAPNTTRNGASLAQDSTGRTWITGGNEQEPLAVFDEEKNSWVNATAFFSGTSTTSKFHSSTSSSASLTSSTALSSSASGSLGLASNAASATAASSSTAAAAAGSGDSGHSTRLVTVLAATLGSIAGFAFFLVIILVALRCRHDRKKKQIGPGENEKDRLSFADRGISQMGQTPPAYPGPDKNASMTSLAIISGTAGTLKGGSQHKATTSDASNSPILKKPASSPLAYNDPMEMDKMGEKAPAYSTQVEAESSDKAPKDRSRSSGWSRYFANNEATNLQEPYNRDTYMSTGSRMSETSVAEITPGAVPGNKARLQAQMVPPLDLSFALDGNPLSRVNTASPTISHSREDLSSGMGTPMRAKLERAPSVSSDGSASERRMSMLDPEKAWTPMGGSDWQHNNNRVPSSVYPDSRPGSHVAGDTTSSYYPDGASSIYPTPGNNNTNSLYPPSLHPNPTTTNLSSDNNRDSTNTIFPKGVPSLPPSDEERQKAIGKQDMSWLKF</sequence>
<evidence type="ECO:0000256" key="1">
    <source>
        <dbReference type="SAM" id="MobiDB-lite"/>
    </source>
</evidence>
<keyword evidence="2" id="KW-0812">Transmembrane</keyword>
<keyword evidence="4" id="KW-1185">Reference proteome</keyword>
<dbReference type="InterPro" id="IPR011043">
    <property type="entry name" value="Gal_Oxase/kelch_b-propeller"/>
</dbReference>
<reference evidence="3 4" key="1">
    <citation type="submission" date="2024-04" db="EMBL/GenBank/DDBJ databases">
        <title>Phyllosticta paracitricarpa is synonymous to the EU quarantine fungus P. citricarpa based on phylogenomic analyses.</title>
        <authorList>
            <consortium name="Lawrence Berkeley National Laboratory"/>
            <person name="Van Ingen-Buijs V.A."/>
            <person name="Van Westerhoven A.C."/>
            <person name="Haridas S."/>
            <person name="Skiadas P."/>
            <person name="Martin F."/>
            <person name="Groenewald J.Z."/>
            <person name="Crous P.W."/>
            <person name="Seidl M.F."/>
        </authorList>
    </citation>
    <scope>NUCLEOTIDE SEQUENCE [LARGE SCALE GENOMIC DNA]</scope>
    <source>
        <strain evidence="3 4">CBS 123374</strain>
    </source>
</reference>
<organism evidence="3 4">
    <name type="scientific">Phyllosticta capitalensis</name>
    <dbReference type="NCBI Taxonomy" id="121624"/>
    <lineage>
        <taxon>Eukaryota</taxon>
        <taxon>Fungi</taxon>
        <taxon>Dikarya</taxon>
        <taxon>Ascomycota</taxon>
        <taxon>Pezizomycotina</taxon>
        <taxon>Dothideomycetes</taxon>
        <taxon>Dothideomycetes incertae sedis</taxon>
        <taxon>Botryosphaeriales</taxon>
        <taxon>Phyllostictaceae</taxon>
        <taxon>Phyllosticta</taxon>
    </lineage>
</organism>
<keyword evidence="2" id="KW-0472">Membrane</keyword>
<feature type="region of interest" description="Disordered" evidence="1">
    <location>
        <begin position="659"/>
        <end position="774"/>
    </location>
</feature>
<feature type="compositionally biased region" description="Polar residues" evidence="1">
    <location>
        <begin position="707"/>
        <end position="745"/>
    </location>
</feature>
<proteinExistence type="predicted"/>
<feature type="transmembrane region" description="Helical" evidence="2">
    <location>
        <begin position="388"/>
        <end position="413"/>
    </location>
</feature>
<keyword evidence="2" id="KW-1133">Transmembrane helix</keyword>